<proteinExistence type="predicted"/>
<comment type="caution">
    <text evidence="1">The sequence shown here is derived from an EMBL/GenBank/DDBJ whole genome shotgun (WGS) entry which is preliminary data.</text>
</comment>
<organism evidence="1 2">
    <name type="scientific">Catharanthus roseus</name>
    <name type="common">Madagascar periwinkle</name>
    <name type="synonym">Vinca rosea</name>
    <dbReference type="NCBI Taxonomy" id="4058"/>
    <lineage>
        <taxon>Eukaryota</taxon>
        <taxon>Viridiplantae</taxon>
        <taxon>Streptophyta</taxon>
        <taxon>Embryophyta</taxon>
        <taxon>Tracheophyta</taxon>
        <taxon>Spermatophyta</taxon>
        <taxon>Magnoliopsida</taxon>
        <taxon>eudicotyledons</taxon>
        <taxon>Gunneridae</taxon>
        <taxon>Pentapetalae</taxon>
        <taxon>asterids</taxon>
        <taxon>lamiids</taxon>
        <taxon>Gentianales</taxon>
        <taxon>Apocynaceae</taxon>
        <taxon>Rauvolfioideae</taxon>
        <taxon>Vinceae</taxon>
        <taxon>Catharanthinae</taxon>
        <taxon>Catharanthus</taxon>
    </lineage>
</organism>
<evidence type="ECO:0000313" key="2">
    <source>
        <dbReference type="Proteomes" id="UP001060085"/>
    </source>
</evidence>
<accession>A0ACC0BEQ2</accession>
<dbReference type="Proteomes" id="UP001060085">
    <property type="component" value="Linkage Group LG03"/>
</dbReference>
<gene>
    <name evidence="1" type="ORF">M9H77_11486</name>
</gene>
<keyword evidence="2" id="KW-1185">Reference proteome</keyword>
<sequence length="262" mass="29624">MISIGVLRFLVWAHYMFTVGLDVDTQAYFTTATMIIAVPTGIKIFSWITTMWGGLPGMPRHIPDYPDAYAGWNALSSFDSYISVVGICRFFVVVTITSKSNHTGMDGTKSSSFSYFWRTSSYQGDEKLCDNITEYKACVLGMEMALDRGIRYLDMCGDCALIISKIQGKYRTRDSKLQPSNKHLESVVSRFSYVEFHYLLLNRGKAPVPSPTDVIDCLGMITCFRSVDKSLKEKPLTHTLRQKYSKRNGVLESNESIRAYLL</sequence>
<dbReference type="EMBL" id="CM044703">
    <property type="protein sequence ID" value="KAI5671122.1"/>
    <property type="molecule type" value="Genomic_DNA"/>
</dbReference>
<name>A0ACC0BEQ2_CATRO</name>
<evidence type="ECO:0000313" key="1">
    <source>
        <dbReference type="EMBL" id="KAI5671122.1"/>
    </source>
</evidence>
<protein>
    <submittedName>
        <fullName evidence="1">Uncharacterized protein</fullName>
    </submittedName>
</protein>
<reference evidence="2" key="1">
    <citation type="journal article" date="2023" name="Nat. Plants">
        <title>Single-cell RNA sequencing provides a high-resolution roadmap for understanding the multicellular compartmentation of specialized metabolism.</title>
        <authorList>
            <person name="Sun S."/>
            <person name="Shen X."/>
            <person name="Li Y."/>
            <person name="Li Y."/>
            <person name="Wang S."/>
            <person name="Li R."/>
            <person name="Zhang H."/>
            <person name="Shen G."/>
            <person name="Guo B."/>
            <person name="Wei J."/>
            <person name="Xu J."/>
            <person name="St-Pierre B."/>
            <person name="Chen S."/>
            <person name="Sun C."/>
        </authorList>
    </citation>
    <scope>NUCLEOTIDE SEQUENCE [LARGE SCALE GENOMIC DNA]</scope>
</reference>